<comment type="caution">
    <text evidence="1">The sequence shown here is derived from an EMBL/GenBank/DDBJ whole genome shotgun (WGS) entry which is preliminary data.</text>
</comment>
<sequence>MLNTAGPTNHQKAVRRRAACWKRLGQGRLHAATHTTRFPQCICRRDAASQYWTRVNGGKSRQKQSIYELKTQVTGSAAGLASTIKTL</sequence>
<dbReference type="Proteomes" id="UP001558613">
    <property type="component" value="Unassembled WGS sequence"/>
</dbReference>
<evidence type="ECO:0000313" key="2">
    <source>
        <dbReference type="Proteomes" id="UP001558613"/>
    </source>
</evidence>
<protein>
    <submittedName>
        <fullName evidence="1">Uncharacterized protein</fullName>
    </submittedName>
</protein>
<name>A0ABR3P0W0_9TELE</name>
<keyword evidence="2" id="KW-1185">Reference proteome</keyword>
<accession>A0ABR3P0W0</accession>
<evidence type="ECO:0000313" key="1">
    <source>
        <dbReference type="EMBL" id="KAL1282913.1"/>
    </source>
</evidence>
<dbReference type="EMBL" id="JAYMGO010000001">
    <property type="protein sequence ID" value="KAL1282913.1"/>
    <property type="molecule type" value="Genomic_DNA"/>
</dbReference>
<organism evidence="1 2">
    <name type="scientific">Cirrhinus molitorella</name>
    <name type="common">mud carp</name>
    <dbReference type="NCBI Taxonomy" id="172907"/>
    <lineage>
        <taxon>Eukaryota</taxon>
        <taxon>Metazoa</taxon>
        <taxon>Chordata</taxon>
        <taxon>Craniata</taxon>
        <taxon>Vertebrata</taxon>
        <taxon>Euteleostomi</taxon>
        <taxon>Actinopterygii</taxon>
        <taxon>Neopterygii</taxon>
        <taxon>Teleostei</taxon>
        <taxon>Ostariophysi</taxon>
        <taxon>Cypriniformes</taxon>
        <taxon>Cyprinidae</taxon>
        <taxon>Labeoninae</taxon>
        <taxon>Labeonini</taxon>
        <taxon>Cirrhinus</taxon>
    </lineage>
</organism>
<gene>
    <name evidence="1" type="ORF">QQF64_001716</name>
</gene>
<reference evidence="1 2" key="1">
    <citation type="submission" date="2023-09" db="EMBL/GenBank/DDBJ databases">
        <authorList>
            <person name="Wang M."/>
        </authorList>
    </citation>
    <scope>NUCLEOTIDE SEQUENCE [LARGE SCALE GENOMIC DNA]</scope>
    <source>
        <strain evidence="1">GT-2023</strain>
        <tissue evidence="1">Liver</tissue>
    </source>
</reference>
<proteinExistence type="predicted"/>